<name>A0A2J6R516_HYAVF</name>
<dbReference type="AlphaFoldDB" id="A0A2J6R516"/>
<gene>
    <name evidence="2" type="ORF">L207DRAFT_517672</name>
</gene>
<evidence type="ECO:0000256" key="1">
    <source>
        <dbReference type="SAM" id="SignalP"/>
    </source>
</evidence>
<protein>
    <recommendedName>
        <fullName evidence="4">AA1-like domain-containing protein</fullName>
    </recommendedName>
</protein>
<reference evidence="2 3" key="1">
    <citation type="submission" date="2016-04" db="EMBL/GenBank/DDBJ databases">
        <title>A degradative enzymes factory behind the ericoid mycorrhizal symbiosis.</title>
        <authorList>
            <consortium name="DOE Joint Genome Institute"/>
            <person name="Martino E."/>
            <person name="Morin E."/>
            <person name="Grelet G."/>
            <person name="Kuo A."/>
            <person name="Kohler A."/>
            <person name="Daghino S."/>
            <person name="Barry K."/>
            <person name="Choi C."/>
            <person name="Cichocki N."/>
            <person name="Clum A."/>
            <person name="Copeland A."/>
            <person name="Hainaut M."/>
            <person name="Haridas S."/>
            <person name="Labutti K."/>
            <person name="Lindquist E."/>
            <person name="Lipzen A."/>
            <person name="Khouja H.-R."/>
            <person name="Murat C."/>
            <person name="Ohm R."/>
            <person name="Olson A."/>
            <person name="Spatafora J."/>
            <person name="Veneault-Fourrey C."/>
            <person name="Henrissat B."/>
            <person name="Grigoriev I."/>
            <person name="Martin F."/>
            <person name="Perotto S."/>
        </authorList>
    </citation>
    <scope>NUCLEOTIDE SEQUENCE [LARGE SCALE GENOMIC DNA]</scope>
    <source>
        <strain evidence="2 3">F</strain>
    </source>
</reference>
<evidence type="ECO:0008006" key="4">
    <source>
        <dbReference type="Google" id="ProtNLM"/>
    </source>
</evidence>
<proteinExistence type="predicted"/>
<dbReference type="EMBL" id="KZ613955">
    <property type="protein sequence ID" value="PMD33614.1"/>
    <property type="molecule type" value="Genomic_DNA"/>
</dbReference>
<evidence type="ECO:0000313" key="3">
    <source>
        <dbReference type="Proteomes" id="UP000235786"/>
    </source>
</evidence>
<evidence type="ECO:0000313" key="2">
    <source>
        <dbReference type="EMBL" id="PMD33614.1"/>
    </source>
</evidence>
<organism evidence="2 3">
    <name type="scientific">Hyaloscypha variabilis (strain UAMH 11265 / GT02V1 / F)</name>
    <name type="common">Meliniomyces variabilis</name>
    <dbReference type="NCBI Taxonomy" id="1149755"/>
    <lineage>
        <taxon>Eukaryota</taxon>
        <taxon>Fungi</taxon>
        <taxon>Dikarya</taxon>
        <taxon>Ascomycota</taxon>
        <taxon>Pezizomycotina</taxon>
        <taxon>Leotiomycetes</taxon>
        <taxon>Helotiales</taxon>
        <taxon>Hyaloscyphaceae</taxon>
        <taxon>Hyaloscypha</taxon>
        <taxon>Hyaloscypha variabilis</taxon>
    </lineage>
</organism>
<dbReference type="Proteomes" id="UP000235786">
    <property type="component" value="Unassembled WGS sequence"/>
</dbReference>
<dbReference type="OrthoDB" id="10406718at2759"/>
<feature type="non-terminal residue" evidence="2">
    <location>
        <position position="157"/>
    </location>
</feature>
<keyword evidence="3" id="KW-1185">Reference proteome</keyword>
<sequence>MHLSLPTLLTISLAHLASTHPTQTVLACLSFTDSVGTQSTTIINGTTTSLPYTVTASLLSSSSSDPANATTLSLVCTYNATLQYDFFGQPLDCAAGYTGKFLWGLGEVSFTTPGFPSFLGEDPAFVVNGTVRSDGSATDYRGAFGCDAGGDKVTAWY</sequence>
<feature type="chain" id="PRO_5014430718" description="AA1-like domain-containing protein" evidence="1">
    <location>
        <begin position="20"/>
        <end position="157"/>
    </location>
</feature>
<feature type="signal peptide" evidence="1">
    <location>
        <begin position="1"/>
        <end position="19"/>
    </location>
</feature>
<keyword evidence="1" id="KW-0732">Signal</keyword>
<accession>A0A2J6R516</accession>